<name>A0A5B0X5D6_9GAMM</name>
<comment type="caution">
    <text evidence="1">The sequence shown here is derived from an EMBL/GenBank/DDBJ whole genome shotgun (WGS) entry which is preliminary data.</text>
</comment>
<dbReference type="GO" id="GO:0016787">
    <property type="term" value="F:hydrolase activity"/>
    <property type="evidence" value="ECO:0007669"/>
    <property type="project" value="UniProtKB-KW"/>
</dbReference>
<dbReference type="EMBL" id="VTUX01000002">
    <property type="protein sequence ID" value="KAA1193399.1"/>
    <property type="molecule type" value="Genomic_DNA"/>
</dbReference>
<dbReference type="SUPFAM" id="SSF53474">
    <property type="entry name" value="alpha/beta-Hydrolases"/>
    <property type="match status" value="1"/>
</dbReference>
<proteinExistence type="predicted"/>
<gene>
    <name evidence="1" type="ORF">F0M18_06065</name>
</gene>
<dbReference type="Proteomes" id="UP000323708">
    <property type="component" value="Unassembled WGS sequence"/>
</dbReference>
<dbReference type="AlphaFoldDB" id="A0A5B0X5D6"/>
<dbReference type="RefSeq" id="WP_149610506.1">
    <property type="nucleotide sequence ID" value="NZ_VTUX01000002.1"/>
</dbReference>
<evidence type="ECO:0000313" key="1">
    <source>
        <dbReference type="EMBL" id="KAA1193399.1"/>
    </source>
</evidence>
<dbReference type="PANTHER" id="PTHR33428">
    <property type="entry name" value="CHLOROPHYLLASE-2, CHLOROPLASTIC"/>
    <property type="match status" value="1"/>
</dbReference>
<organism evidence="1 2">
    <name type="scientific">Pseudohalioglobus sediminis</name>
    <dbReference type="NCBI Taxonomy" id="2606449"/>
    <lineage>
        <taxon>Bacteria</taxon>
        <taxon>Pseudomonadati</taxon>
        <taxon>Pseudomonadota</taxon>
        <taxon>Gammaproteobacteria</taxon>
        <taxon>Cellvibrionales</taxon>
        <taxon>Halieaceae</taxon>
        <taxon>Pseudohalioglobus</taxon>
    </lineage>
</organism>
<keyword evidence="1" id="KW-0378">Hydrolase</keyword>
<keyword evidence="2" id="KW-1185">Reference proteome</keyword>
<accession>A0A5B0X5D6</accession>
<sequence length="327" mass="34297">MANLVRALYRAACVPGAPAPYDRVTLKVHYPAAYQGSEAERNSGLLPAAGDAAPYPVVILLPGINLGAEGSGWLCQQLAEAGFVTVAVTMISEEMPGYISITPGLRMDRLTPEGFGSGPSCQLLAPVLTCLQSLQDDSVLAGLLDLDRLVLAGHSAGGTAALINADPRWLPGLCAVFTYGAHTGAATALGWPEQTLLPMPAALPTLLLGGDRDGVIAASGHRYGGREADPIHSLERTFVDAVREEDGNAYLCILEGANHFSFAHPVDGTTGRDFLDWDTGADPAVTRQRIAELIVAFLGASVHADPGAAAALRTLLQADWLRLVRTK</sequence>
<dbReference type="InterPro" id="IPR029058">
    <property type="entry name" value="AB_hydrolase_fold"/>
</dbReference>
<reference evidence="1 2" key="1">
    <citation type="submission" date="2019-09" db="EMBL/GenBank/DDBJ databases">
        <authorList>
            <person name="Chen X.-Y."/>
        </authorList>
    </citation>
    <scope>NUCLEOTIDE SEQUENCE [LARGE SCALE GENOMIC DNA]</scope>
    <source>
        <strain evidence="1 2">NY5</strain>
    </source>
</reference>
<dbReference type="Gene3D" id="3.40.50.1820">
    <property type="entry name" value="alpha/beta hydrolase"/>
    <property type="match status" value="1"/>
</dbReference>
<dbReference type="PANTHER" id="PTHR33428:SF14">
    <property type="entry name" value="CARBOXYLESTERASE TYPE B DOMAIN-CONTAINING PROTEIN"/>
    <property type="match status" value="1"/>
</dbReference>
<protein>
    <submittedName>
        <fullName evidence="1">Dienelactone hydrolase</fullName>
    </submittedName>
</protein>
<evidence type="ECO:0000313" key="2">
    <source>
        <dbReference type="Proteomes" id="UP000323708"/>
    </source>
</evidence>